<feature type="compositionally biased region" description="Basic and acidic residues" evidence="4">
    <location>
        <begin position="891"/>
        <end position="910"/>
    </location>
</feature>
<comment type="similarity">
    <text evidence="1">Belongs to the MobA/MobL family.</text>
</comment>
<dbReference type="OrthoDB" id="1826980at2"/>
<keyword evidence="7" id="KW-1185">Reference proteome</keyword>
<keyword evidence="2" id="KW-0184">Conjugation</keyword>
<dbReference type="RefSeq" id="WP_066774818.1">
    <property type="nucleotide sequence ID" value="NZ_BMIP01000010.1"/>
</dbReference>
<feature type="region of interest" description="Disordered" evidence="4">
    <location>
        <begin position="714"/>
        <end position="754"/>
    </location>
</feature>
<reference evidence="6" key="2">
    <citation type="submission" date="2020-09" db="EMBL/GenBank/DDBJ databases">
        <authorList>
            <person name="Sun Q."/>
            <person name="Zhou Y."/>
        </authorList>
    </citation>
    <scope>NUCLEOTIDE SEQUENCE</scope>
    <source>
        <strain evidence="6">CGMCC 1.15360</strain>
    </source>
</reference>
<evidence type="ECO:0000256" key="4">
    <source>
        <dbReference type="SAM" id="MobiDB-lite"/>
    </source>
</evidence>
<gene>
    <name evidence="6" type="ORF">GCM10010990_33840</name>
</gene>
<feature type="region of interest" description="Disordered" evidence="4">
    <location>
        <begin position="883"/>
        <end position="963"/>
    </location>
</feature>
<keyword evidence="3" id="KW-0175">Coiled coil</keyword>
<comment type="caution">
    <text evidence="6">The sequence shown here is derived from an EMBL/GenBank/DDBJ whole genome shotgun (WGS) entry which is preliminary data.</text>
</comment>
<evidence type="ECO:0000256" key="1">
    <source>
        <dbReference type="ARBA" id="ARBA00010873"/>
    </source>
</evidence>
<feature type="compositionally biased region" description="Polar residues" evidence="4">
    <location>
        <begin position="714"/>
        <end position="731"/>
    </location>
</feature>
<dbReference type="Gene3D" id="3.30.930.30">
    <property type="match status" value="1"/>
</dbReference>
<dbReference type="Pfam" id="PF03389">
    <property type="entry name" value="MobA_MobL"/>
    <property type="match status" value="1"/>
</dbReference>
<evidence type="ECO:0000256" key="2">
    <source>
        <dbReference type="ARBA" id="ARBA00022971"/>
    </source>
</evidence>
<name>A0A916Z8G6_9SPHN</name>
<reference evidence="6" key="1">
    <citation type="journal article" date="2014" name="Int. J. Syst. Evol. Microbiol.">
        <title>Complete genome sequence of Corynebacterium casei LMG S-19264T (=DSM 44701T), isolated from a smear-ripened cheese.</title>
        <authorList>
            <consortium name="US DOE Joint Genome Institute (JGI-PGF)"/>
            <person name="Walter F."/>
            <person name="Albersmeier A."/>
            <person name="Kalinowski J."/>
            <person name="Ruckert C."/>
        </authorList>
    </citation>
    <scope>NUCLEOTIDE SEQUENCE</scope>
    <source>
        <strain evidence="6">CGMCC 1.15360</strain>
    </source>
</reference>
<organism evidence="6 7">
    <name type="scientific">Croceicoccus mobilis</name>
    <dbReference type="NCBI Taxonomy" id="1703339"/>
    <lineage>
        <taxon>Bacteria</taxon>
        <taxon>Pseudomonadati</taxon>
        <taxon>Pseudomonadota</taxon>
        <taxon>Alphaproteobacteria</taxon>
        <taxon>Sphingomonadales</taxon>
        <taxon>Erythrobacteraceae</taxon>
        <taxon>Croceicoccus</taxon>
    </lineage>
</organism>
<feature type="coiled-coil region" evidence="3">
    <location>
        <begin position="575"/>
        <end position="636"/>
    </location>
</feature>
<dbReference type="Proteomes" id="UP000612349">
    <property type="component" value="Unassembled WGS sequence"/>
</dbReference>
<evidence type="ECO:0000256" key="3">
    <source>
        <dbReference type="SAM" id="Coils"/>
    </source>
</evidence>
<dbReference type="AlphaFoldDB" id="A0A916Z8G6"/>
<evidence type="ECO:0000259" key="5">
    <source>
        <dbReference type="Pfam" id="PF03389"/>
    </source>
</evidence>
<evidence type="ECO:0000313" key="7">
    <source>
        <dbReference type="Proteomes" id="UP000612349"/>
    </source>
</evidence>
<protein>
    <recommendedName>
        <fullName evidence="5">MobA/MobL protein domain-containing protein</fullName>
    </recommendedName>
</protein>
<feature type="region of interest" description="Disordered" evidence="4">
    <location>
        <begin position="62"/>
        <end position="103"/>
    </location>
</feature>
<dbReference type="InterPro" id="IPR005053">
    <property type="entry name" value="MobA_MobL"/>
</dbReference>
<feature type="domain" description="MobA/MobL protein" evidence="5">
    <location>
        <begin position="351"/>
        <end position="536"/>
    </location>
</feature>
<proteinExistence type="inferred from homology"/>
<feature type="region of interest" description="Disordered" evidence="4">
    <location>
        <begin position="637"/>
        <end position="659"/>
    </location>
</feature>
<accession>A0A916Z8G6</accession>
<dbReference type="EMBL" id="BMIP01000010">
    <property type="protein sequence ID" value="GGD81118.1"/>
    <property type="molecule type" value="Genomic_DNA"/>
</dbReference>
<feature type="compositionally biased region" description="Basic and acidic residues" evidence="4">
    <location>
        <begin position="935"/>
        <end position="963"/>
    </location>
</feature>
<evidence type="ECO:0000313" key="6">
    <source>
        <dbReference type="EMBL" id="GGD81118.1"/>
    </source>
</evidence>
<sequence length="1019" mass="114587">MTKQQIEAELIAARSNLKSLTEKSARIMNGDLIVGNDGDEHRVLNHDQSASARRSLRGPEALDLPIRTGPPGDHHITGRTGGGRPGRIRLQSWGEENEPTKRNEARIQPSKFQTPIVRSRRPANANGETSFHFSHEAISKTRQDKISARGVRNRQGAASDHVLYIEREGAVAIDPSEAITGEPNSIAAKEGAGGRMSAYIEREEAVAHAPGGERVIFSNISDDPTERSDFWRLVEKTEREPSPDMITIKPEGREQHSKFWSAVAADSDCPPKLSEALLEAEGDKSINVQTGDNRQVRSLMKRYGWRPPEKPAAGETDHEEMARKARDEAAARGAEFVDGRGGRIQYRVVGELPHDVPHEARVRILKDFTAEFEARSLPYVAVMHAPDHTNDDRNWHFHLVYHDRPSKRFTGQAEDHIVPLKDGAGSKSIAQSKLRKDALGDPAVQACIGQWDFMVPYEYRKPSGRRKVTYPFQQPKDRDCNKREFIPMLRRRLSQLTNRELEAAGSIRRTNPRRYTEIGIHKRSDAHLGTKASALESGGIATEQGIRNELNQWEFILRQCRDEARENQLRISGQLKQWRNDVDALGLNAEELARTKEALDRYEVSAQIAAEHHFIARLMDEQLDRLRSRAEKAAKASKKHLEAIDAGTASKRQQKDRQRYQADFDSAGIYLAGLELLMQREIKQIANSNAVAARHDTIAKAAQETVTEIIARQQSRAATNDNGAESRQSEASGPPVVSSMTRSAAETPPSPKLSDEAIIHLMRTKLLRPQIDREDDAVHVIFSRQDCALFRLPNRWIIADLRTTARVKGISRFNQRAFKRVLEFVEKCPQRVEAQDGSVCLAADAPEQLVEFAHKFRRDEELQSAMRQAVQICAEEADRRARAAASQRTRQLREQLMSERQPVRRAEPSSRQEQLPKPTPASPQEEPVQTPTNEQIEHEGEGGELPPERKKLQDWRKAHEKGDAHADRLALCVRQDKAAAALAKAELPKPMLAELELGAQRHFEQLQRAAFQNGMGMGR</sequence>